<dbReference type="InterPro" id="IPR006194">
    <property type="entry name" value="Gly-tRNA-synth_heterodimer"/>
</dbReference>
<evidence type="ECO:0000313" key="10">
    <source>
        <dbReference type="Proteomes" id="UP000242699"/>
    </source>
</evidence>
<dbReference type="GO" id="GO:0005829">
    <property type="term" value="C:cytosol"/>
    <property type="evidence" value="ECO:0007669"/>
    <property type="project" value="TreeGrafter"/>
</dbReference>
<proteinExistence type="inferred from homology"/>
<dbReference type="InterPro" id="IPR002310">
    <property type="entry name" value="Gly-tRNA_ligase_asu"/>
</dbReference>
<organism evidence="9 10">
    <name type="scientific">Sulfobacillus benefaciens</name>
    <dbReference type="NCBI Taxonomy" id="453960"/>
    <lineage>
        <taxon>Bacteria</taxon>
        <taxon>Bacillati</taxon>
        <taxon>Bacillota</taxon>
        <taxon>Clostridia</taxon>
        <taxon>Eubacteriales</taxon>
        <taxon>Clostridiales Family XVII. Incertae Sedis</taxon>
        <taxon>Sulfobacillus</taxon>
    </lineage>
</organism>
<dbReference type="InterPro" id="IPR045864">
    <property type="entry name" value="aa-tRNA-synth_II/BPL/LPL"/>
</dbReference>
<dbReference type="GO" id="GO:0005524">
    <property type="term" value="F:ATP binding"/>
    <property type="evidence" value="ECO:0007669"/>
    <property type="project" value="UniProtKB-UniRule"/>
</dbReference>
<dbReference type="PROSITE" id="PS50861">
    <property type="entry name" value="AA_TRNA_LIGASE_II_GLYAB"/>
    <property type="match status" value="1"/>
</dbReference>
<keyword evidence="6 8" id="KW-0030">Aminoacyl-tRNA synthetase</keyword>
<dbReference type="Gene3D" id="3.30.930.10">
    <property type="entry name" value="Bira Bifunctional Protein, Domain 2"/>
    <property type="match status" value="1"/>
</dbReference>
<dbReference type="NCBIfam" id="TIGR00388">
    <property type="entry name" value="glyQ"/>
    <property type="match status" value="1"/>
</dbReference>
<dbReference type="AlphaFoldDB" id="A0A2T2X7K4"/>
<evidence type="ECO:0000256" key="7">
    <source>
        <dbReference type="ARBA" id="ARBA00047937"/>
    </source>
</evidence>
<comment type="similarity">
    <text evidence="1 8">Belongs to the class-II aminoacyl-tRNA synthetase family.</text>
</comment>
<dbReference type="GO" id="GO:0140096">
    <property type="term" value="F:catalytic activity, acting on a protein"/>
    <property type="evidence" value="ECO:0007669"/>
    <property type="project" value="UniProtKB-ARBA"/>
</dbReference>
<dbReference type="SUPFAM" id="SSF55681">
    <property type="entry name" value="Class II aaRS and biotin synthetases"/>
    <property type="match status" value="1"/>
</dbReference>
<gene>
    <name evidence="8 9" type="primary">glyQ</name>
    <name evidence="9" type="ORF">C7B43_06060</name>
</gene>
<dbReference type="GO" id="GO:0016740">
    <property type="term" value="F:transferase activity"/>
    <property type="evidence" value="ECO:0007669"/>
    <property type="project" value="UniProtKB-ARBA"/>
</dbReference>
<dbReference type="Gene3D" id="1.20.58.180">
    <property type="entry name" value="Class II aaRS and biotin synthetases, domain 2"/>
    <property type="match status" value="1"/>
</dbReference>
<comment type="subcellular location">
    <subcellularLocation>
        <location evidence="8">Cytoplasm</location>
    </subcellularLocation>
</comment>
<keyword evidence="2 8" id="KW-0436">Ligase</keyword>
<name>A0A2T2X7K4_9FIRM</name>
<dbReference type="Proteomes" id="UP000242699">
    <property type="component" value="Unassembled WGS sequence"/>
</dbReference>
<evidence type="ECO:0000256" key="4">
    <source>
        <dbReference type="ARBA" id="ARBA00022840"/>
    </source>
</evidence>
<evidence type="ECO:0000256" key="2">
    <source>
        <dbReference type="ARBA" id="ARBA00022598"/>
    </source>
</evidence>
<comment type="subunit">
    <text evidence="8">Tetramer of two alpha and two beta subunits.</text>
</comment>
<dbReference type="GO" id="GO:0004820">
    <property type="term" value="F:glycine-tRNA ligase activity"/>
    <property type="evidence" value="ECO:0007669"/>
    <property type="project" value="UniProtKB-UniRule"/>
</dbReference>
<dbReference type="PANTHER" id="PTHR30075">
    <property type="entry name" value="GLYCYL-TRNA SYNTHETASE"/>
    <property type="match status" value="1"/>
</dbReference>
<evidence type="ECO:0000256" key="1">
    <source>
        <dbReference type="ARBA" id="ARBA00008226"/>
    </source>
</evidence>
<keyword evidence="8" id="KW-0963">Cytoplasm</keyword>
<dbReference type="EMBL" id="PXYT01000010">
    <property type="protein sequence ID" value="PSR30447.1"/>
    <property type="molecule type" value="Genomic_DNA"/>
</dbReference>
<evidence type="ECO:0000256" key="6">
    <source>
        <dbReference type="ARBA" id="ARBA00023146"/>
    </source>
</evidence>
<evidence type="ECO:0000256" key="8">
    <source>
        <dbReference type="HAMAP-Rule" id="MF_00254"/>
    </source>
</evidence>
<keyword evidence="3 8" id="KW-0547">Nucleotide-binding</keyword>
<dbReference type="PRINTS" id="PR01044">
    <property type="entry name" value="TRNASYNTHGA"/>
</dbReference>
<accession>A0A2T2X7K4</accession>
<dbReference type="Pfam" id="PF02091">
    <property type="entry name" value="tRNA-synt_2e"/>
    <property type="match status" value="1"/>
</dbReference>
<dbReference type="PANTHER" id="PTHR30075:SF2">
    <property type="entry name" value="GLYCINE--TRNA LIGASE, CHLOROPLASTIC_MITOCHONDRIAL 2"/>
    <property type="match status" value="1"/>
</dbReference>
<dbReference type="EC" id="6.1.1.14" evidence="8"/>
<sequence length="291" mass="33747">MTLQDVVMTLKNYWKDQGCMIAEPYDMEMGAGTMSPLTFFRALGPDPWRVAYVQPSRRPVDARYGENPNRVYQHHQFQVLLKPAPDDVVELYLKSLEYLGLDRRRHDIRFVEDNWEAPSQGAWGIGWEVWLDGMEISQFTYFQQMGGQECRPVSAELTYGLERLVSYLVGVDEIWAIEWAPGVKYDNLFRRVEWEQAAYSFEYASAPVLFQLFQLYETEARRLLEKGLVRPGYEYVLKCSHTFNTLDALGAISVTERQAYLGRMRTLSRIAAQKYLDNLQSSETSEEALSL</sequence>
<evidence type="ECO:0000256" key="3">
    <source>
        <dbReference type="ARBA" id="ARBA00022741"/>
    </source>
</evidence>
<protein>
    <recommendedName>
        <fullName evidence="8">Glycine--tRNA ligase alpha subunit</fullName>
        <ecNumber evidence="8">6.1.1.14</ecNumber>
    </recommendedName>
    <alternativeName>
        <fullName evidence="8">Glycyl-tRNA synthetase alpha subunit</fullName>
        <shortName evidence="8">GlyRS</shortName>
    </alternativeName>
</protein>
<dbReference type="HAMAP" id="MF_00254">
    <property type="entry name" value="Gly_tRNA_synth_alpha"/>
    <property type="match status" value="1"/>
</dbReference>
<reference evidence="9 10" key="1">
    <citation type="journal article" date="2014" name="BMC Genomics">
        <title>Comparison of environmental and isolate Sulfobacillus genomes reveals diverse carbon, sulfur, nitrogen, and hydrogen metabolisms.</title>
        <authorList>
            <person name="Justice N.B."/>
            <person name="Norman A."/>
            <person name="Brown C.T."/>
            <person name="Singh A."/>
            <person name="Thomas B.C."/>
            <person name="Banfield J.F."/>
        </authorList>
    </citation>
    <scope>NUCLEOTIDE SEQUENCE [LARGE SCALE GENOMIC DNA]</scope>
    <source>
        <strain evidence="9">AMDSBA1</strain>
    </source>
</reference>
<comment type="caution">
    <text evidence="9">The sequence shown here is derived from an EMBL/GenBank/DDBJ whole genome shotgun (WGS) entry which is preliminary data.</text>
</comment>
<keyword evidence="4 8" id="KW-0067">ATP-binding</keyword>
<dbReference type="NCBIfam" id="NF006827">
    <property type="entry name" value="PRK09348.1"/>
    <property type="match status" value="1"/>
</dbReference>
<keyword evidence="5 8" id="KW-0648">Protein biosynthesis</keyword>
<evidence type="ECO:0000256" key="5">
    <source>
        <dbReference type="ARBA" id="ARBA00022917"/>
    </source>
</evidence>
<dbReference type="FunFam" id="3.30.930.10:FF:000006">
    <property type="entry name" value="Glycine--tRNA ligase alpha subunit"/>
    <property type="match status" value="1"/>
</dbReference>
<evidence type="ECO:0000313" key="9">
    <source>
        <dbReference type="EMBL" id="PSR30447.1"/>
    </source>
</evidence>
<dbReference type="GO" id="GO:0006426">
    <property type="term" value="P:glycyl-tRNA aminoacylation"/>
    <property type="evidence" value="ECO:0007669"/>
    <property type="project" value="UniProtKB-UniRule"/>
</dbReference>
<comment type="catalytic activity">
    <reaction evidence="7 8">
        <text>tRNA(Gly) + glycine + ATP = glycyl-tRNA(Gly) + AMP + diphosphate</text>
        <dbReference type="Rhea" id="RHEA:16013"/>
        <dbReference type="Rhea" id="RHEA-COMP:9664"/>
        <dbReference type="Rhea" id="RHEA-COMP:9683"/>
        <dbReference type="ChEBI" id="CHEBI:30616"/>
        <dbReference type="ChEBI" id="CHEBI:33019"/>
        <dbReference type="ChEBI" id="CHEBI:57305"/>
        <dbReference type="ChEBI" id="CHEBI:78442"/>
        <dbReference type="ChEBI" id="CHEBI:78522"/>
        <dbReference type="ChEBI" id="CHEBI:456215"/>
        <dbReference type="EC" id="6.1.1.14"/>
    </reaction>
</comment>